<protein>
    <submittedName>
        <fullName evidence="2">Uncharacterized protein</fullName>
    </submittedName>
</protein>
<dbReference type="EMBL" id="JAUIQD010000003">
    <property type="protein sequence ID" value="KAK3356442.1"/>
    <property type="molecule type" value="Genomic_DNA"/>
</dbReference>
<name>A0AAJ0MF89_9PEZI</name>
<dbReference type="Proteomes" id="UP001275084">
    <property type="component" value="Unassembled WGS sequence"/>
</dbReference>
<evidence type="ECO:0000313" key="3">
    <source>
        <dbReference type="Proteomes" id="UP001275084"/>
    </source>
</evidence>
<sequence length="278" mass="30649">MSKNKGRWSFRGKEKTQPANFQNRSLALPATLIPIKQLPPPSSSRPSTAPFRSSPPVSFHRRRSSYHNNCHPSSPRSPPQSPHTPTSSIPLRHRLSGSTERSFGNRSLKRVPSCVSASAVSRPSTQGSTKLSRPSRTSISSQVSNESVTGVAESLEAIAALVSGAKGRLEKRSRLPRQGASGEHGRLVGILQEIEGRVEYYQEVLGALRGKVEYSYTEHHLLVLLHNDMKIALRSTRSEDCRRLLQEELQRKNYTEQLDKILGSGDAIGRLAVSTAVR</sequence>
<feature type="region of interest" description="Disordered" evidence="1">
    <location>
        <begin position="1"/>
        <end position="146"/>
    </location>
</feature>
<reference evidence="2" key="1">
    <citation type="journal article" date="2023" name="Mol. Phylogenet. Evol.">
        <title>Genome-scale phylogeny and comparative genomics of the fungal order Sordariales.</title>
        <authorList>
            <person name="Hensen N."/>
            <person name="Bonometti L."/>
            <person name="Westerberg I."/>
            <person name="Brannstrom I.O."/>
            <person name="Guillou S."/>
            <person name="Cros-Aarteil S."/>
            <person name="Calhoun S."/>
            <person name="Haridas S."/>
            <person name="Kuo A."/>
            <person name="Mondo S."/>
            <person name="Pangilinan J."/>
            <person name="Riley R."/>
            <person name="LaButti K."/>
            <person name="Andreopoulos B."/>
            <person name="Lipzen A."/>
            <person name="Chen C."/>
            <person name="Yan M."/>
            <person name="Daum C."/>
            <person name="Ng V."/>
            <person name="Clum A."/>
            <person name="Steindorff A."/>
            <person name="Ohm R.A."/>
            <person name="Martin F."/>
            <person name="Silar P."/>
            <person name="Natvig D.O."/>
            <person name="Lalanne C."/>
            <person name="Gautier V."/>
            <person name="Ament-Velasquez S.L."/>
            <person name="Kruys A."/>
            <person name="Hutchinson M.I."/>
            <person name="Powell A.J."/>
            <person name="Barry K."/>
            <person name="Miller A.N."/>
            <person name="Grigoriev I.V."/>
            <person name="Debuchy R."/>
            <person name="Gladieux P."/>
            <person name="Hiltunen Thoren M."/>
            <person name="Johannesson H."/>
        </authorList>
    </citation>
    <scope>NUCLEOTIDE SEQUENCE</scope>
    <source>
        <strain evidence="2">CBS 955.72</strain>
    </source>
</reference>
<dbReference type="AlphaFoldDB" id="A0AAJ0MF89"/>
<comment type="caution">
    <text evidence="2">The sequence shown here is derived from an EMBL/GenBank/DDBJ whole genome shotgun (WGS) entry which is preliminary data.</text>
</comment>
<organism evidence="2 3">
    <name type="scientific">Lasiosphaeria hispida</name>
    <dbReference type="NCBI Taxonomy" id="260671"/>
    <lineage>
        <taxon>Eukaryota</taxon>
        <taxon>Fungi</taxon>
        <taxon>Dikarya</taxon>
        <taxon>Ascomycota</taxon>
        <taxon>Pezizomycotina</taxon>
        <taxon>Sordariomycetes</taxon>
        <taxon>Sordariomycetidae</taxon>
        <taxon>Sordariales</taxon>
        <taxon>Lasiosphaeriaceae</taxon>
        <taxon>Lasiosphaeria</taxon>
    </lineage>
</organism>
<feature type="compositionally biased region" description="Polar residues" evidence="1">
    <location>
        <begin position="96"/>
        <end position="105"/>
    </location>
</feature>
<evidence type="ECO:0000256" key="1">
    <source>
        <dbReference type="SAM" id="MobiDB-lite"/>
    </source>
</evidence>
<evidence type="ECO:0000313" key="2">
    <source>
        <dbReference type="EMBL" id="KAK3356442.1"/>
    </source>
</evidence>
<feature type="compositionally biased region" description="Low complexity" evidence="1">
    <location>
        <begin position="44"/>
        <end position="56"/>
    </location>
</feature>
<proteinExistence type="predicted"/>
<accession>A0AAJ0MF89</accession>
<feature type="compositionally biased region" description="Polar residues" evidence="1">
    <location>
        <begin position="115"/>
        <end position="146"/>
    </location>
</feature>
<keyword evidence="3" id="KW-1185">Reference proteome</keyword>
<gene>
    <name evidence="2" type="ORF">B0T25DRAFT_536756</name>
</gene>
<reference evidence="2" key="2">
    <citation type="submission" date="2023-06" db="EMBL/GenBank/DDBJ databases">
        <authorList>
            <consortium name="Lawrence Berkeley National Laboratory"/>
            <person name="Haridas S."/>
            <person name="Hensen N."/>
            <person name="Bonometti L."/>
            <person name="Westerberg I."/>
            <person name="Brannstrom I.O."/>
            <person name="Guillou S."/>
            <person name="Cros-Aarteil S."/>
            <person name="Calhoun S."/>
            <person name="Kuo A."/>
            <person name="Mondo S."/>
            <person name="Pangilinan J."/>
            <person name="Riley R."/>
            <person name="Labutti K."/>
            <person name="Andreopoulos B."/>
            <person name="Lipzen A."/>
            <person name="Chen C."/>
            <person name="Yanf M."/>
            <person name="Daum C."/>
            <person name="Ng V."/>
            <person name="Clum A."/>
            <person name="Steindorff A."/>
            <person name="Ohm R."/>
            <person name="Martin F."/>
            <person name="Silar P."/>
            <person name="Natvig D."/>
            <person name="Lalanne C."/>
            <person name="Gautier V."/>
            <person name="Ament-Velasquez S.L."/>
            <person name="Kruys A."/>
            <person name="Hutchinson M.I."/>
            <person name="Powell A.J."/>
            <person name="Barry K."/>
            <person name="Miller A.N."/>
            <person name="Grigoriev I.V."/>
            <person name="Debuchy R."/>
            <person name="Gladieux P."/>
            <person name="Thoren M.H."/>
            <person name="Johannesson H."/>
        </authorList>
    </citation>
    <scope>NUCLEOTIDE SEQUENCE</scope>
    <source>
        <strain evidence="2">CBS 955.72</strain>
    </source>
</reference>
<feature type="compositionally biased region" description="Basic residues" evidence="1">
    <location>
        <begin position="1"/>
        <end position="10"/>
    </location>
</feature>